<evidence type="ECO:0000256" key="9">
    <source>
        <dbReference type="ARBA" id="ARBA00023295"/>
    </source>
</evidence>
<dbReference type="InterPro" id="IPR012334">
    <property type="entry name" value="Pectin_lyas_fold"/>
</dbReference>
<evidence type="ECO:0000256" key="7">
    <source>
        <dbReference type="ARBA" id="ARBA00023180"/>
    </source>
</evidence>
<feature type="signal peptide" evidence="14">
    <location>
        <begin position="1"/>
        <end position="20"/>
    </location>
</feature>
<comment type="subcellular location">
    <subcellularLocation>
        <location evidence="1">Secreted</location>
    </subcellularLocation>
</comment>
<protein>
    <submittedName>
        <fullName evidence="15">Glycoside hydrolase</fullName>
    </submittedName>
</protein>
<keyword evidence="3" id="KW-0964">Secreted</keyword>
<evidence type="ECO:0000256" key="2">
    <source>
        <dbReference type="ARBA" id="ARBA00008834"/>
    </source>
</evidence>
<accession>A0A9P9JNL2</accession>
<comment type="function">
    <text evidence="12">Pectinolytic enzyme involved in the degradation of xylogalacturonan (xga), a galacturonan backbone heavily substituted with xylose, and which is one important component of the hairy regions of pectin. Activity requires a galacturonic acid backbone substituted with xylose.</text>
</comment>
<dbReference type="Gene3D" id="2.160.20.10">
    <property type="entry name" value="Single-stranded right-handed beta-helix, Pectin lyase-like"/>
    <property type="match status" value="1"/>
</dbReference>
<reference evidence="15" key="1">
    <citation type="journal article" date="2021" name="Nat. Commun.">
        <title>Genetic determinants of endophytism in the Arabidopsis root mycobiome.</title>
        <authorList>
            <person name="Mesny F."/>
            <person name="Miyauchi S."/>
            <person name="Thiergart T."/>
            <person name="Pickel B."/>
            <person name="Atanasova L."/>
            <person name="Karlsson M."/>
            <person name="Huettel B."/>
            <person name="Barry K.W."/>
            <person name="Haridas S."/>
            <person name="Chen C."/>
            <person name="Bauer D."/>
            <person name="Andreopoulos W."/>
            <person name="Pangilinan J."/>
            <person name="LaButti K."/>
            <person name="Riley R."/>
            <person name="Lipzen A."/>
            <person name="Clum A."/>
            <person name="Drula E."/>
            <person name="Henrissat B."/>
            <person name="Kohler A."/>
            <person name="Grigoriev I.V."/>
            <person name="Martin F.M."/>
            <person name="Hacquard S."/>
        </authorList>
    </citation>
    <scope>NUCLEOTIDE SEQUENCE</scope>
    <source>
        <strain evidence="15">MPI-CAGE-AT-0147</strain>
    </source>
</reference>
<keyword evidence="7" id="KW-0325">Glycoprotein</keyword>
<evidence type="ECO:0000256" key="3">
    <source>
        <dbReference type="ARBA" id="ARBA00022525"/>
    </source>
</evidence>
<keyword evidence="8" id="KW-0119">Carbohydrate metabolism</keyword>
<keyword evidence="9 13" id="KW-0326">Glycosidase</keyword>
<dbReference type="Proteomes" id="UP000738349">
    <property type="component" value="Unassembled WGS sequence"/>
</dbReference>
<evidence type="ECO:0000313" key="16">
    <source>
        <dbReference type="Proteomes" id="UP000738349"/>
    </source>
</evidence>
<feature type="chain" id="PRO_5040383351" evidence="14">
    <location>
        <begin position="21"/>
        <end position="479"/>
    </location>
</feature>
<keyword evidence="10" id="KW-0961">Cell wall biogenesis/degradation</keyword>
<dbReference type="InterPro" id="IPR011050">
    <property type="entry name" value="Pectin_lyase_fold/virulence"/>
</dbReference>
<name>A0A9P9JNL2_9HYPO</name>
<gene>
    <name evidence="15" type="ORF">EDB81DRAFT_908248</name>
</gene>
<dbReference type="GO" id="GO:0004650">
    <property type="term" value="F:polygalacturonase activity"/>
    <property type="evidence" value="ECO:0007669"/>
    <property type="project" value="InterPro"/>
</dbReference>
<evidence type="ECO:0000256" key="13">
    <source>
        <dbReference type="RuleBase" id="RU361169"/>
    </source>
</evidence>
<dbReference type="AlphaFoldDB" id="A0A9P9JNL2"/>
<evidence type="ECO:0000256" key="14">
    <source>
        <dbReference type="SAM" id="SignalP"/>
    </source>
</evidence>
<evidence type="ECO:0000256" key="4">
    <source>
        <dbReference type="ARBA" id="ARBA00022729"/>
    </source>
</evidence>
<evidence type="ECO:0000256" key="5">
    <source>
        <dbReference type="ARBA" id="ARBA00022737"/>
    </source>
</evidence>
<keyword evidence="11" id="KW-0624">Polysaccharide degradation</keyword>
<dbReference type="GO" id="GO:0000272">
    <property type="term" value="P:polysaccharide catabolic process"/>
    <property type="evidence" value="ECO:0007669"/>
    <property type="project" value="UniProtKB-KW"/>
</dbReference>
<dbReference type="InterPro" id="IPR000743">
    <property type="entry name" value="Glyco_hydro_28"/>
</dbReference>
<keyword evidence="16" id="KW-1185">Reference proteome</keyword>
<dbReference type="PANTHER" id="PTHR31736">
    <property type="match status" value="1"/>
</dbReference>
<evidence type="ECO:0000256" key="11">
    <source>
        <dbReference type="ARBA" id="ARBA00023326"/>
    </source>
</evidence>
<dbReference type="EMBL" id="JAGMUV010000002">
    <property type="protein sequence ID" value="KAH7169895.1"/>
    <property type="molecule type" value="Genomic_DNA"/>
</dbReference>
<evidence type="ECO:0000256" key="12">
    <source>
        <dbReference type="ARBA" id="ARBA00037278"/>
    </source>
</evidence>
<organism evidence="15 16">
    <name type="scientific">Dactylonectria macrodidyma</name>
    <dbReference type="NCBI Taxonomy" id="307937"/>
    <lineage>
        <taxon>Eukaryota</taxon>
        <taxon>Fungi</taxon>
        <taxon>Dikarya</taxon>
        <taxon>Ascomycota</taxon>
        <taxon>Pezizomycotina</taxon>
        <taxon>Sordariomycetes</taxon>
        <taxon>Hypocreomycetidae</taxon>
        <taxon>Hypocreales</taxon>
        <taxon>Nectriaceae</taxon>
        <taxon>Dactylonectria</taxon>
    </lineage>
</organism>
<dbReference type="SUPFAM" id="SSF51126">
    <property type="entry name" value="Pectin lyase-like"/>
    <property type="match status" value="1"/>
</dbReference>
<proteinExistence type="inferred from homology"/>
<comment type="caution">
    <text evidence="15">The sequence shown here is derived from an EMBL/GenBank/DDBJ whole genome shotgun (WGS) entry which is preliminary data.</text>
</comment>
<evidence type="ECO:0000256" key="1">
    <source>
        <dbReference type="ARBA" id="ARBA00004613"/>
    </source>
</evidence>
<dbReference type="GO" id="GO:0071555">
    <property type="term" value="P:cell wall organization"/>
    <property type="evidence" value="ECO:0007669"/>
    <property type="project" value="UniProtKB-KW"/>
</dbReference>
<dbReference type="GO" id="GO:0005576">
    <property type="term" value="C:extracellular region"/>
    <property type="evidence" value="ECO:0007669"/>
    <property type="project" value="UniProtKB-SubCell"/>
</dbReference>
<dbReference type="OrthoDB" id="187139at2759"/>
<dbReference type="PANTHER" id="PTHR31736:SF9">
    <property type="entry name" value="ENDO-XYLOGALACTURONAN HYDROLASE A-RELATED"/>
    <property type="match status" value="1"/>
</dbReference>
<evidence type="ECO:0000256" key="6">
    <source>
        <dbReference type="ARBA" id="ARBA00022801"/>
    </source>
</evidence>
<evidence type="ECO:0000313" key="15">
    <source>
        <dbReference type="EMBL" id="KAH7169895.1"/>
    </source>
</evidence>
<sequence length="479" mass="53385">MFIQLRLLLVFLLALEFANASRNAIKTYPIPEEIPQKNTYVVKVRNHGTKWKTLGTYEVPHHEINITTGRATRHKGSMAYFDFTGKVEVSVTYAAGSVTLARIRPDSYGIVPLVKGDTITFTLDKPRNVVVHATEDVFDVLHLFSNSIVDERQFKNDPDVIYFGPGYHLVEETIDVPSGKTVYLGGGSVVEASVNLSHATGSSLRGHGILYKSHDDTIKAWQSKDILVEDIIVLDPGHYTITLAEAENAIIRGIRSFSAVQWGDGIDIFSSKNVLIDGVFLRTSDDSIALYTHRWDYYGDTTNITIQNSSLWADVAHPINVGTHGNTLNPETLSGITIRNVDILDHREFQMGYQGCIALNPGDSNLIEDVLVDDVRVEDFRYGQLITMMVMYNQKYNTSPGRGISNVTIRNLSYRGTKAGTTIITGYNETRGIESVNFENLNINGQKISDTMAKPGWYLTSDYFPAYVNEHVKSLTFVG</sequence>
<keyword evidence="5" id="KW-0677">Repeat</keyword>
<comment type="similarity">
    <text evidence="2 13">Belongs to the glycosyl hydrolase 28 family.</text>
</comment>
<evidence type="ECO:0000256" key="10">
    <source>
        <dbReference type="ARBA" id="ARBA00023316"/>
    </source>
</evidence>
<keyword evidence="6 13" id="KW-0378">Hydrolase</keyword>
<evidence type="ECO:0000256" key="8">
    <source>
        <dbReference type="ARBA" id="ARBA00023277"/>
    </source>
</evidence>
<keyword evidence="4 14" id="KW-0732">Signal</keyword>
<dbReference type="Pfam" id="PF00295">
    <property type="entry name" value="Glyco_hydro_28"/>
    <property type="match status" value="1"/>
</dbReference>